<evidence type="ECO:0000313" key="8">
    <source>
        <dbReference type="Proteomes" id="UP000261620"/>
    </source>
</evidence>
<proteinExistence type="inferred from homology"/>
<accession>A0A3Q3W100</accession>
<evidence type="ECO:0000256" key="4">
    <source>
        <dbReference type="ARBA" id="ARBA00022490"/>
    </source>
</evidence>
<evidence type="ECO:0000313" key="7">
    <source>
        <dbReference type="Ensembl" id="ENSMMOP00000009651.1"/>
    </source>
</evidence>
<sequence>MSLNTLIEQILLSEQQLNEQTERIKELSQMRLQYNVMKKCHDQMLKLTEELLAKIKRQFKVEEESFWQEITVFNSDFSLRGNRDTVVESQTQTEILDLDREVESLYKKAVTESLKVERMFVRRKPLTDSTCLLRKELDMYKSGELELRRDLLNSEMQFLKS</sequence>
<keyword evidence="5 6" id="KW-0175">Coiled coil</keyword>
<dbReference type="InterPro" id="IPR029618">
    <property type="entry name" value="CCDC172"/>
</dbReference>
<protein>
    <recommendedName>
        <fullName evidence="3">Coiled-coil domain-containing protein 172</fullName>
    </recommendedName>
</protein>
<dbReference type="PANTHER" id="PTHR22419">
    <property type="entry name" value="COILED-COIL DOMAIN-CONTAINING PROTEIN 172"/>
    <property type="match status" value="1"/>
</dbReference>
<organism evidence="7 8">
    <name type="scientific">Mola mola</name>
    <name type="common">Ocean sunfish</name>
    <name type="synonym">Tetraodon mola</name>
    <dbReference type="NCBI Taxonomy" id="94237"/>
    <lineage>
        <taxon>Eukaryota</taxon>
        <taxon>Metazoa</taxon>
        <taxon>Chordata</taxon>
        <taxon>Craniata</taxon>
        <taxon>Vertebrata</taxon>
        <taxon>Euteleostomi</taxon>
        <taxon>Actinopterygii</taxon>
        <taxon>Neopterygii</taxon>
        <taxon>Teleostei</taxon>
        <taxon>Neoteleostei</taxon>
        <taxon>Acanthomorphata</taxon>
        <taxon>Eupercaria</taxon>
        <taxon>Tetraodontiformes</taxon>
        <taxon>Molidae</taxon>
        <taxon>Mola</taxon>
    </lineage>
</organism>
<dbReference type="Ensembl" id="ENSMMOT00000009820.1">
    <property type="protein sequence ID" value="ENSMMOP00000009651.1"/>
    <property type="gene ID" value="ENSMMOG00000007473.1"/>
</dbReference>
<feature type="coiled-coil region" evidence="6">
    <location>
        <begin position="3"/>
        <end position="30"/>
    </location>
</feature>
<name>A0A3Q3W100_MOLML</name>
<dbReference type="PANTHER" id="PTHR22419:SF2">
    <property type="entry name" value="COILED-COIL DOMAIN-CONTAINING PROTEIN 172"/>
    <property type="match status" value="1"/>
</dbReference>
<dbReference type="STRING" id="94237.ENSMMOP00000009651"/>
<dbReference type="Proteomes" id="UP000261620">
    <property type="component" value="Unplaced"/>
</dbReference>
<evidence type="ECO:0000256" key="3">
    <source>
        <dbReference type="ARBA" id="ARBA00022327"/>
    </source>
</evidence>
<evidence type="ECO:0000256" key="6">
    <source>
        <dbReference type="SAM" id="Coils"/>
    </source>
</evidence>
<comment type="subcellular location">
    <subcellularLocation>
        <location evidence="1">Cytoplasm</location>
    </subcellularLocation>
</comment>
<reference evidence="7" key="2">
    <citation type="submission" date="2025-09" db="UniProtKB">
        <authorList>
            <consortium name="Ensembl"/>
        </authorList>
    </citation>
    <scope>IDENTIFICATION</scope>
</reference>
<reference evidence="7" key="1">
    <citation type="submission" date="2025-08" db="UniProtKB">
        <authorList>
            <consortium name="Ensembl"/>
        </authorList>
    </citation>
    <scope>IDENTIFICATION</scope>
</reference>
<evidence type="ECO:0000256" key="5">
    <source>
        <dbReference type="ARBA" id="ARBA00023054"/>
    </source>
</evidence>
<keyword evidence="4" id="KW-0963">Cytoplasm</keyword>
<dbReference type="GO" id="GO:0005737">
    <property type="term" value="C:cytoplasm"/>
    <property type="evidence" value="ECO:0007669"/>
    <property type="project" value="UniProtKB-SubCell"/>
</dbReference>
<keyword evidence="8" id="KW-1185">Reference proteome</keyword>
<comment type="similarity">
    <text evidence="2">Belongs to the CCDC172 family.</text>
</comment>
<dbReference type="AlphaFoldDB" id="A0A3Q3W100"/>
<evidence type="ECO:0000256" key="2">
    <source>
        <dbReference type="ARBA" id="ARBA00008975"/>
    </source>
</evidence>
<dbReference type="OMA" id="EFLQMVC"/>
<evidence type="ECO:0000256" key="1">
    <source>
        <dbReference type="ARBA" id="ARBA00004496"/>
    </source>
</evidence>